<sequence>MIIQSKSSAQDQVNGRLIVQKRKKKEKEKEQEQEKAKLDAPDVCYELSDKAD</sequence>
<evidence type="ECO:0000256" key="1">
    <source>
        <dbReference type="SAM" id="MobiDB-lite"/>
    </source>
</evidence>
<reference evidence="2 3" key="1">
    <citation type="submission" date="2016-12" db="EMBL/GenBank/DDBJ databases">
        <title>The genomes of Aspergillus section Nigri reveals drivers in fungal speciation.</title>
        <authorList>
            <consortium name="DOE Joint Genome Institute"/>
            <person name="Vesth T.C."/>
            <person name="Nybo J."/>
            <person name="Theobald S."/>
            <person name="Brandl J."/>
            <person name="Frisvad J.C."/>
            <person name="Nielsen K.F."/>
            <person name="Lyhne E.K."/>
            <person name="Kogle M.E."/>
            <person name="Kuo A."/>
            <person name="Riley R."/>
            <person name="Clum A."/>
            <person name="Nolan M."/>
            <person name="Lipzen A."/>
            <person name="Salamov A."/>
            <person name="Henrissat B."/>
            <person name="Wiebenga A."/>
            <person name="De Vries R.P."/>
            <person name="Grigoriev I.V."/>
            <person name="Mortensen U.H."/>
            <person name="Andersen M.R."/>
            <person name="Baker S.E."/>
        </authorList>
    </citation>
    <scope>NUCLEOTIDE SEQUENCE [LARGE SCALE GENOMIC DNA]</scope>
    <source>
        <strain evidence="2 3">JOP 1030-1</strain>
    </source>
</reference>
<proteinExistence type="predicted"/>
<dbReference type="RefSeq" id="XP_025426527.1">
    <property type="nucleotide sequence ID" value="XM_025576074.1"/>
</dbReference>
<gene>
    <name evidence="2" type="ORF">BP01DRAFT_361136</name>
</gene>
<protein>
    <submittedName>
        <fullName evidence="2">Uncharacterized protein</fullName>
    </submittedName>
</protein>
<feature type="compositionally biased region" description="Basic and acidic residues" evidence="1">
    <location>
        <begin position="27"/>
        <end position="40"/>
    </location>
</feature>
<name>A0A318YZX7_9EURO</name>
<evidence type="ECO:0000313" key="2">
    <source>
        <dbReference type="EMBL" id="PYH40545.1"/>
    </source>
</evidence>
<feature type="region of interest" description="Disordered" evidence="1">
    <location>
        <begin position="1"/>
        <end position="52"/>
    </location>
</feature>
<dbReference type="EMBL" id="KZ821282">
    <property type="protein sequence ID" value="PYH40545.1"/>
    <property type="molecule type" value="Genomic_DNA"/>
</dbReference>
<organism evidence="2 3">
    <name type="scientific">Aspergillus saccharolyticus JOP 1030-1</name>
    <dbReference type="NCBI Taxonomy" id="1450539"/>
    <lineage>
        <taxon>Eukaryota</taxon>
        <taxon>Fungi</taxon>
        <taxon>Dikarya</taxon>
        <taxon>Ascomycota</taxon>
        <taxon>Pezizomycotina</taxon>
        <taxon>Eurotiomycetes</taxon>
        <taxon>Eurotiomycetidae</taxon>
        <taxon>Eurotiales</taxon>
        <taxon>Aspergillaceae</taxon>
        <taxon>Aspergillus</taxon>
        <taxon>Aspergillus subgen. Circumdati</taxon>
    </lineage>
</organism>
<dbReference type="AlphaFoldDB" id="A0A318YZX7"/>
<dbReference type="Proteomes" id="UP000248349">
    <property type="component" value="Unassembled WGS sequence"/>
</dbReference>
<evidence type="ECO:0000313" key="3">
    <source>
        <dbReference type="Proteomes" id="UP000248349"/>
    </source>
</evidence>
<dbReference type="GeneID" id="37077302"/>
<feature type="compositionally biased region" description="Polar residues" evidence="1">
    <location>
        <begin position="1"/>
        <end position="13"/>
    </location>
</feature>
<accession>A0A318YZX7</accession>
<keyword evidence="3" id="KW-1185">Reference proteome</keyword>